<accession>A0ABP1PZR3</accession>
<comment type="caution">
    <text evidence="2">The sequence shown here is derived from an EMBL/GenBank/DDBJ whole genome shotgun (WGS) entry which is preliminary data.</text>
</comment>
<dbReference type="Proteomes" id="UP001642540">
    <property type="component" value="Unassembled WGS sequence"/>
</dbReference>
<keyword evidence="3" id="KW-1185">Reference proteome</keyword>
<reference evidence="2 3" key="1">
    <citation type="submission" date="2024-08" db="EMBL/GenBank/DDBJ databases">
        <authorList>
            <person name="Cucini C."/>
            <person name="Frati F."/>
        </authorList>
    </citation>
    <scope>NUCLEOTIDE SEQUENCE [LARGE SCALE GENOMIC DNA]</scope>
</reference>
<dbReference type="EMBL" id="CAXLJM020000017">
    <property type="protein sequence ID" value="CAL8083974.1"/>
    <property type="molecule type" value="Genomic_DNA"/>
</dbReference>
<proteinExistence type="predicted"/>
<evidence type="ECO:0000313" key="3">
    <source>
        <dbReference type="Proteomes" id="UP001642540"/>
    </source>
</evidence>
<name>A0ABP1PZR3_9HEXA</name>
<gene>
    <name evidence="2" type="ORF">ODALV1_LOCUS5654</name>
</gene>
<keyword evidence="1" id="KW-0812">Transmembrane</keyword>
<sequence>MVISKPSIKPLERLHILRTRYLSPWSLIIGPIDSLMTDGLKPLKDEFMLRQDTILLLIMPCTEINSYDCLIKLYYGFQKEQYDSTIILIFPHVPLGDHLLALVSPHANGVAYVPELFASIVSRGLLTNPELFNRHLLWSQHGNQIPAMFTHDAWTMFRIYGNKYEDCTFAVWNAKYKISMYCDYDIMTAIYLGEVHNISINLVNSHVVYGENATRILQLPQSIGYSALQGSHYSAATVREHSVSGYHSEQLLYCVTPACHSHNSLSADIRVWTEPFSLIEWIIGLLLLYLECVLFHWINGLGSGILTLFTLLSSQGIQFVKGDWKLFIFLEFSARMLSNLWGNEITSLMVAPPTETRMETLKEFVESGYKVLYPFYNGNPVGRYTVDLNVSGVRTDERDLYIVFNETDNWYAMLVDETKRLAFPMPSKRMVYQAWQMKVVDKSIQNNRCVREWHALKQKLLISLMIRRFHTFNKHWLYLTILRMHDSGLVESWERLFKTFYLAKYTVVYYSSYHRGPALIDWNTMLPIFLVWLFTCGVGALVLLVELTRSF</sequence>
<keyword evidence="1" id="KW-1133">Transmembrane helix</keyword>
<evidence type="ECO:0000313" key="2">
    <source>
        <dbReference type="EMBL" id="CAL8083974.1"/>
    </source>
</evidence>
<protein>
    <submittedName>
        <fullName evidence="2">Uncharacterized protein</fullName>
    </submittedName>
</protein>
<evidence type="ECO:0000256" key="1">
    <source>
        <dbReference type="SAM" id="Phobius"/>
    </source>
</evidence>
<keyword evidence="1" id="KW-0472">Membrane</keyword>
<feature type="transmembrane region" description="Helical" evidence="1">
    <location>
        <begin position="525"/>
        <end position="545"/>
    </location>
</feature>
<organism evidence="2 3">
    <name type="scientific">Orchesella dallaii</name>
    <dbReference type="NCBI Taxonomy" id="48710"/>
    <lineage>
        <taxon>Eukaryota</taxon>
        <taxon>Metazoa</taxon>
        <taxon>Ecdysozoa</taxon>
        <taxon>Arthropoda</taxon>
        <taxon>Hexapoda</taxon>
        <taxon>Collembola</taxon>
        <taxon>Entomobryomorpha</taxon>
        <taxon>Entomobryoidea</taxon>
        <taxon>Orchesellidae</taxon>
        <taxon>Orchesellinae</taxon>
        <taxon>Orchesella</taxon>
    </lineage>
</organism>